<dbReference type="Gene3D" id="1.10.287.110">
    <property type="entry name" value="DnaJ domain"/>
    <property type="match status" value="1"/>
</dbReference>
<dbReference type="Proteomes" id="UP000249061">
    <property type="component" value="Unassembled WGS sequence"/>
</dbReference>
<evidence type="ECO:0000256" key="1">
    <source>
        <dbReference type="SAM" id="MobiDB-lite"/>
    </source>
</evidence>
<dbReference type="AlphaFoldDB" id="A0A2W5UII2"/>
<dbReference type="EMBL" id="QFQP01000126">
    <property type="protein sequence ID" value="PZR03084.1"/>
    <property type="molecule type" value="Genomic_DNA"/>
</dbReference>
<feature type="region of interest" description="Disordered" evidence="1">
    <location>
        <begin position="73"/>
        <end position="96"/>
    </location>
</feature>
<protein>
    <recommendedName>
        <fullName evidence="2">J domain-containing protein</fullName>
    </recommendedName>
</protein>
<dbReference type="InterPro" id="IPR001623">
    <property type="entry name" value="DnaJ_domain"/>
</dbReference>
<dbReference type="SUPFAM" id="SSF46565">
    <property type="entry name" value="Chaperone J-domain"/>
    <property type="match status" value="1"/>
</dbReference>
<comment type="caution">
    <text evidence="3">The sequence shown here is derived from an EMBL/GenBank/DDBJ whole genome shotgun (WGS) entry which is preliminary data.</text>
</comment>
<evidence type="ECO:0000313" key="4">
    <source>
        <dbReference type="Proteomes" id="UP000249061"/>
    </source>
</evidence>
<dbReference type="InterPro" id="IPR036869">
    <property type="entry name" value="J_dom_sf"/>
</dbReference>
<gene>
    <name evidence="3" type="ORF">DI536_36380</name>
</gene>
<dbReference type="PROSITE" id="PS50076">
    <property type="entry name" value="DNAJ_2"/>
    <property type="match status" value="1"/>
</dbReference>
<organism evidence="3 4">
    <name type="scientific">Archangium gephyra</name>
    <dbReference type="NCBI Taxonomy" id="48"/>
    <lineage>
        <taxon>Bacteria</taxon>
        <taxon>Pseudomonadati</taxon>
        <taxon>Myxococcota</taxon>
        <taxon>Myxococcia</taxon>
        <taxon>Myxococcales</taxon>
        <taxon>Cystobacterineae</taxon>
        <taxon>Archangiaceae</taxon>
        <taxon>Archangium</taxon>
    </lineage>
</organism>
<feature type="non-terminal residue" evidence="3">
    <location>
        <position position="209"/>
    </location>
</feature>
<accession>A0A2W5UII2</accession>
<proteinExistence type="predicted"/>
<dbReference type="CDD" id="cd06257">
    <property type="entry name" value="DnaJ"/>
    <property type="match status" value="1"/>
</dbReference>
<evidence type="ECO:0000259" key="2">
    <source>
        <dbReference type="PROSITE" id="PS50076"/>
    </source>
</evidence>
<evidence type="ECO:0000313" key="3">
    <source>
        <dbReference type="EMBL" id="PZR03084.1"/>
    </source>
</evidence>
<sequence length="209" mass="23694">MLEIDDDADERTIKRAYARLLKLTRPDEDPAGFQRLNEAYQAALSYQRDTTVQLADEDVLVGTTSLLPILETDHSDGRATHVTPPGGTAEPSSPAAARVDEARLRDDLMTRATHELPSLLRQHLAQHPDLYSLEVKRRIGSDVFEQIAYEDKPVSPGNLAVLGEFFGFTPPEWLEQRARVMRAVESEDTDAFDEDRPLTIRQLKRPFRW</sequence>
<feature type="domain" description="J" evidence="2">
    <location>
        <begin position="1"/>
        <end position="48"/>
    </location>
</feature>
<name>A0A2W5UII2_9BACT</name>
<reference evidence="3 4" key="1">
    <citation type="submission" date="2017-08" db="EMBL/GenBank/DDBJ databases">
        <title>Infants hospitalized years apart are colonized by the same room-sourced microbial strains.</title>
        <authorList>
            <person name="Brooks B."/>
            <person name="Olm M.R."/>
            <person name="Firek B.A."/>
            <person name="Baker R."/>
            <person name="Thomas B.C."/>
            <person name="Morowitz M.J."/>
            <person name="Banfield J.F."/>
        </authorList>
    </citation>
    <scope>NUCLEOTIDE SEQUENCE [LARGE SCALE GENOMIC DNA]</scope>
    <source>
        <strain evidence="3">S2_003_000_R2_14</strain>
    </source>
</reference>